<dbReference type="Gene3D" id="3.10.450.530">
    <property type="entry name" value="Ribonuclease toxin, BrnT, of type II toxin-antitoxin system"/>
    <property type="match status" value="1"/>
</dbReference>
<protein>
    <submittedName>
        <fullName evidence="1">BrnT family toxin</fullName>
    </submittedName>
</protein>
<dbReference type="Pfam" id="PF04365">
    <property type="entry name" value="BrnT_toxin"/>
    <property type="match status" value="1"/>
</dbReference>
<dbReference type="EMBL" id="CP058350">
    <property type="protein sequence ID" value="QLF71419.1"/>
    <property type="molecule type" value="Genomic_DNA"/>
</dbReference>
<reference evidence="1 2" key="1">
    <citation type="submission" date="2020-06" db="EMBL/GenBank/DDBJ databases">
        <title>Genome sequence of Rhizobium sp strain ADMK78.</title>
        <authorList>
            <person name="Rahi P."/>
        </authorList>
    </citation>
    <scope>NUCLEOTIDE SEQUENCE [LARGE SCALE GENOMIC DNA]</scope>
    <source>
        <strain evidence="1 2">ADMK78</strain>
    </source>
</reference>
<dbReference type="InterPro" id="IPR038573">
    <property type="entry name" value="BrnT_sf"/>
</dbReference>
<dbReference type="InterPro" id="IPR007460">
    <property type="entry name" value="BrnT_toxin"/>
</dbReference>
<proteinExistence type="predicted"/>
<accession>A0ABX6QS33</accession>
<sequence length="95" mass="11194">MFEWDDDKNAMNIAKHGLSFDRACRVFDDVVLTIQDDRRDYGETRFNTIGMIDGIVIIVVTHTDRNGRIRLISARPAKRRERERYAEALRQRTQP</sequence>
<keyword evidence="2" id="KW-1185">Reference proteome</keyword>
<evidence type="ECO:0000313" key="2">
    <source>
        <dbReference type="Proteomes" id="UP000308530"/>
    </source>
</evidence>
<evidence type="ECO:0000313" key="1">
    <source>
        <dbReference type="EMBL" id="QLF71419.1"/>
    </source>
</evidence>
<dbReference type="Proteomes" id="UP000308530">
    <property type="component" value="Chromosome"/>
</dbReference>
<name>A0ABX6QS33_9HYPH</name>
<organism evidence="1 2">
    <name type="scientific">Peteryoungia desertarenae</name>
    <dbReference type="NCBI Taxonomy" id="1813451"/>
    <lineage>
        <taxon>Bacteria</taxon>
        <taxon>Pseudomonadati</taxon>
        <taxon>Pseudomonadota</taxon>
        <taxon>Alphaproteobacteria</taxon>
        <taxon>Hyphomicrobiales</taxon>
        <taxon>Rhizobiaceae</taxon>
        <taxon>Peteryoungia</taxon>
    </lineage>
</organism>
<gene>
    <name evidence="1" type="ORF">FE840_014055</name>
</gene>